<gene>
    <name evidence="1" type="primary">Bm13483</name>
    <name evidence="1" type="ORF">BM_Bm13483</name>
</gene>
<reference evidence="1" key="1">
    <citation type="journal article" date="2007" name="Science">
        <title>Draft genome of the filarial nematode parasite Brugia malayi.</title>
        <authorList>
            <person name="Ghedin E."/>
            <person name="Wang S."/>
            <person name="Spiro D."/>
            <person name="Caler E."/>
            <person name="Zhao Q."/>
            <person name="Crabtree J."/>
            <person name="Allen J.E."/>
            <person name="Delcher A.L."/>
            <person name="Guiliano D.B."/>
            <person name="Miranda-Saavedra D."/>
            <person name="Angiuoli S.V."/>
            <person name="Creasy T."/>
            <person name="Amedeo P."/>
            <person name="Haas B."/>
            <person name="El-Sayed N.M."/>
            <person name="Wortman J.R."/>
            <person name="Feldblyum T."/>
            <person name="Tallon L."/>
            <person name="Schatz M."/>
            <person name="Shumway M."/>
            <person name="Koo H."/>
            <person name="Salzberg S.L."/>
            <person name="Schobel S."/>
            <person name="Pertea M."/>
            <person name="Pop M."/>
            <person name="White O."/>
            <person name="Barton G.J."/>
            <person name="Carlow C.K."/>
            <person name="Crawford M.J."/>
            <person name="Daub J."/>
            <person name="Dimmic M.W."/>
            <person name="Estes C.F."/>
            <person name="Foster J.M."/>
            <person name="Ganatra M."/>
            <person name="Gregory W.F."/>
            <person name="Johnson N.M."/>
            <person name="Jin J."/>
            <person name="Komuniecki R."/>
            <person name="Korf I."/>
            <person name="Kumar S."/>
            <person name="Laney S."/>
            <person name="Li B.W."/>
            <person name="Li W."/>
            <person name="Lindblom T.H."/>
            <person name="Lustigman S."/>
            <person name="Ma D."/>
            <person name="Maina C.V."/>
            <person name="Martin D.M."/>
            <person name="McCarter J.P."/>
            <person name="McReynolds L."/>
            <person name="Mitreva M."/>
            <person name="Nutman T.B."/>
            <person name="Parkinson J."/>
            <person name="Peregrin-Alvarez J.M."/>
            <person name="Poole C."/>
            <person name="Ren Q."/>
            <person name="Saunders L."/>
            <person name="Sluder A.E."/>
            <person name="Smith K."/>
            <person name="Stanke M."/>
            <person name="Unnasch T.R."/>
            <person name="Ware J."/>
            <person name="Wei A.D."/>
            <person name="Weil G."/>
            <person name="Williams D.J."/>
            <person name="Zhang Y."/>
            <person name="Williams S.A."/>
            <person name="Fraser-Liggett C."/>
            <person name="Slatko B."/>
            <person name="Blaxter M.L."/>
            <person name="Scott A.L."/>
        </authorList>
    </citation>
    <scope>NUCLEOTIDE SEQUENCE</scope>
    <source>
        <strain evidence="1">FR3</strain>
    </source>
</reference>
<dbReference type="AlphaFoldDB" id="A0A1I9G2Y5"/>
<dbReference type="EMBL" id="LN856962">
    <property type="protein sequence ID" value="CDP96910.1"/>
    <property type="molecule type" value="Genomic_DNA"/>
</dbReference>
<sequence length="49" mass="5839">MKTFSVSSYSELLLAGCIYQIILENLKISWFQSMRKIWRELSSSSIRMY</sequence>
<name>A0A1I9G2Y5_BRUMA</name>
<organism evidence="1">
    <name type="scientific">Brugia malayi</name>
    <name type="common">Filarial nematode worm</name>
    <dbReference type="NCBI Taxonomy" id="6279"/>
    <lineage>
        <taxon>Eukaryota</taxon>
        <taxon>Metazoa</taxon>
        <taxon>Ecdysozoa</taxon>
        <taxon>Nematoda</taxon>
        <taxon>Chromadorea</taxon>
        <taxon>Rhabditida</taxon>
        <taxon>Spirurina</taxon>
        <taxon>Spiruromorpha</taxon>
        <taxon>Filarioidea</taxon>
        <taxon>Onchocercidae</taxon>
        <taxon>Brugia</taxon>
    </lineage>
</organism>
<reference evidence="1" key="2">
    <citation type="submission" date="2012-12" db="EMBL/GenBank/DDBJ databases">
        <authorList>
            <consortium name="WormBase Consortium"/>
            <person name="Ghedin E."/>
            <person name="Paulini M."/>
        </authorList>
    </citation>
    <scope>NUCLEOTIDE SEQUENCE</scope>
    <source>
        <strain evidence="1">FR3</strain>
    </source>
</reference>
<proteinExistence type="predicted"/>
<accession>A0A1I9G2Y5</accession>
<protein>
    <submittedName>
        <fullName evidence="1">Bm13483, isoform c</fullName>
    </submittedName>
</protein>
<evidence type="ECO:0000313" key="1">
    <source>
        <dbReference type="EMBL" id="CDP96910.1"/>
    </source>
</evidence>